<dbReference type="InterPro" id="IPR036388">
    <property type="entry name" value="WH-like_DNA-bd_sf"/>
</dbReference>
<dbReference type="Gene3D" id="3.40.190.290">
    <property type="match status" value="1"/>
</dbReference>
<feature type="domain" description="HTH lysR-type" evidence="5">
    <location>
        <begin position="10"/>
        <end position="59"/>
    </location>
</feature>
<keyword evidence="7" id="KW-1185">Reference proteome</keyword>
<gene>
    <name evidence="6" type="ORF">XM47_09905</name>
</gene>
<name>A0A0J8GVJ9_9ALTE</name>
<evidence type="ECO:0000313" key="7">
    <source>
        <dbReference type="Proteomes" id="UP000037600"/>
    </source>
</evidence>
<keyword evidence="4" id="KW-0804">Transcription</keyword>
<sequence length="293" mass="33111">MLKWQGISEFVAVAETQSFTKAAQKLNVSTAHVSRQLNSLEHRLKVKLLYRTTRKVSLTDVGSHFYQECRLSLDALDNAVNSITESESSITGKISITAPTNYGELTIIPMLNDFILQYPEIKLDLKLTNQRLDLVEDGIDLAIRLGELENSTLMATKLTSRKIHLCSSTDYVKSYGMVNALNDLDKHNCLLGTADHWQFTQAGKLKRVRVSGNLRYNSGYGLLDAALKGIGLIQLPDYFVKDKIQSGELIRHLTDYEITQDPIWAVYPYNKQVSKRVKLLISYLKQQFLSPPN</sequence>
<dbReference type="OrthoDB" id="9786526at2"/>
<dbReference type="InterPro" id="IPR058163">
    <property type="entry name" value="LysR-type_TF_proteobact-type"/>
</dbReference>
<dbReference type="PANTHER" id="PTHR30537:SF10">
    <property type="entry name" value="TRANSCRIPTIONAL REGULATOR-RELATED"/>
    <property type="match status" value="1"/>
</dbReference>
<dbReference type="FunFam" id="1.10.10.10:FF:000001">
    <property type="entry name" value="LysR family transcriptional regulator"/>
    <property type="match status" value="1"/>
</dbReference>
<dbReference type="PROSITE" id="PS50931">
    <property type="entry name" value="HTH_LYSR"/>
    <property type="match status" value="1"/>
</dbReference>
<dbReference type="PANTHER" id="PTHR30537">
    <property type="entry name" value="HTH-TYPE TRANSCRIPTIONAL REGULATOR"/>
    <property type="match status" value="1"/>
</dbReference>
<dbReference type="InterPro" id="IPR000847">
    <property type="entry name" value="LysR_HTH_N"/>
</dbReference>
<dbReference type="SUPFAM" id="SSF46785">
    <property type="entry name" value="Winged helix' DNA-binding domain"/>
    <property type="match status" value="1"/>
</dbReference>
<dbReference type="FunFam" id="3.40.190.290:FF:000001">
    <property type="entry name" value="Transcriptional regulator, LysR family"/>
    <property type="match status" value="1"/>
</dbReference>
<dbReference type="Pfam" id="PF00126">
    <property type="entry name" value="HTH_1"/>
    <property type="match status" value="1"/>
</dbReference>
<dbReference type="InterPro" id="IPR005119">
    <property type="entry name" value="LysR_subst-bd"/>
</dbReference>
<proteinExistence type="inferred from homology"/>
<comment type="similarity">
    <text evidence="1">Belongs to the LysR transcriptional regulatory family.</text>
</comment>
<evidence type="ECO:0000256" key="2">
    <source>
        <dbReference type="ARBA" id="ARBA00023015"/>
    </source>
</evidence>
<dbReference type="Gene3D" id="1.10.10.10">
    <property type="entry name" value="Winged helix-like DNA-binding domain superfamily/Winged helix DNA-binding domain"/>
    <property type="match status" value="1"/>
</dbReference>
<dbReference type="STRING" id="1513271.XM47_09905"/>
<dbReference type="Proteomes" id="UP000037600">
    <property type="component" value="Unassembled WGS sequence"/>
</dbReference>
<protein>
    <submittedName>
        <fullName evidence="6">LysR family transcriptional regulator</fullName>
    </submittedName>
</protein>
<organism evidence="6 7">
    <name type="scientific">Catenovulum maritimum</name>
    <dbReference type="NCBI Taxonomy" id="1513271"/>
    <lineage>
        <taxon>Bacteria</taxon>
        <taxon>Pseudomonadati</taxon>
        <taxon>Pseudomonadota</taxon>
        <taxon>Gammaproteobacteria</taxon>
        <taxon>Alteromonadales</taxon>
        <taxon>Alteromonadaceae</taxon>
        <taxon>Catenovulum</taxon>
    </lineage>
</organism>
<dbReference type="SUPFAM" id="SSF53850">
    <property type="entry name" value="Periplasmic binding protein-like II"/>
    <property type="match status" value="1"/>
</dbReference>
<dbReference type="GO" id="GO:0006351">
    <property type="term" value="P:DNA-templated transcription"/>
    <property type="evidence" value="ECO:0007669"/>
    <property type="project" value="TreeGrafter"/>
</dbReference>
<evidence type="ECO:0000256" key="1">
    <source>
        <dbReference type="ARBA" id="ARBA00009437"/>
    </source>
</evidence>
<evidence type="ECO:0000256" key="3">
    <source>
        <dbReference type="ARBA" id="ARBA00023125"/>
    </source>
</evidence>
<dbReference type="AlphaFoldDB" id="A0A0J8GVJ9"/>
<evidence type="ECO:0000313" key="6">
    <source>
        <dbReference type="EMBL" id="KMT65334.1"/>
    </source>
</evidence>
<dbReference type="RefSeq" id="WP_048692132.1">
    <property type="nucleotide sequence ID" value="NZ_KQ130489.1"/>
</dbReference>
<reference evidence="6 7" key="1">
    <citation type="submission" date="2015-04" db="EMBL/GenBank/DDBJ databases">
        <title>Draft Genome Sequence of the Novel Agar-Digesting Marine Bacterium Q1.</title>
        <authorList>
            <person name="Li Y."/>
            <person name="Li D."/>
            <person name="Chen G."/>
            <person name="Du Z."/>
        </authorList>
    </citation>
    <scope>NUCLEOTIDE SEQUENCE [LARGE SCALE GENOMIC DNA]</scope>
    <source>
        <strain evidence="6 7">Q1</strain>
    </source>
</reference>
<evidence type="ECO:0000259" key="5">
    <source>
        <dbReference type="PROSITE" id="PS50931"/>
    </source>
</evidence>
<keyword evidence="3" id="KW-0238">DNA-binding</keyword>
<dbReference type="GO" id="GO:0043565">
    <property type="term" value="F:sequence-specific DNA binding"/>
    <property type="evidence" value="ECO:0007669"/>
    <property type="project" value="TreeGrafter"/>
</dbReference>
<dbReference type="Pfam" id="PF03466">
    <property type="entry name" value="LysR_substrate"/>
    <property type="match status" value="1"/>
</dbReference>
<dbReference type="GO" id="GO:0003700">
    <property type="term" value="F:DNA-binding transcription factor activity"/>
    <property type="evidence" value="ECO:0007669"/>
    <property type="project" value="InterPro"/>
</dbReference>
<comment type="caution">
    <text evidence="6">The sequence shown here is derived from an EMBL/GenBank/DDBJ whole genome shotgun (WGS) entry which is preliminary data.</text>
</comment>
<dbReference type="EMBL" id="LAZL01000012">
    <property type="protein sequence ID" value="KMT65334.1"/>
    <property type="molecule type" value="Genomic_DNA"/>
</dbReference>
<evidence type="ECO:0000256" key="4">
    <source>
        <dbReference type="ARBA" id="ARBA00023163"/>
    </source>
</evidence>
<dbReference type="PATRIC" id="fig|1513271.3.peg.2013"/>
<accession>A0A0J8GVJ9</accession>
<dbReference type="InterPro" id="IPR036390">
    <property type="entry name" value="WH_DNA-bd_sf"/>
</dbReference>
<keyword evidence="2" id="KW-0805">Transcription regulation</keyword>